<organism evidence="2 3">
    <name type="scientific">Plectosphaerella plurivora</name>
    <dbReference type="NCBI Taxonomy" id="936078"/>
    <lineage>
        <taxon>Eukaryota</taxon>
        <taxon>Fungi</taxon>
        <taxon>Dikarya</taxon>
        <taxon>Ascomycota</taxon>
        <taxon>Pezizomycotina</taxon>
        <taxon>Sordariomycetes</taxon>
        <taxon>Hypocreomycetidae</taxon>
        <taxon>Glomerellales</taxon>
        <taxon>Plectosphaerellaceae</taxon>
        <taxon>Plectosphaerella</taxon>
    </lineage>
</organism>
<dbReference type="Pfam" id="PF00931">
    <property type="entry name" value="NB-ARC"/>
    <property type="match status" value="1"/>
</dbReference>
<evidence type="ECO:0000259" key="1">
    <source>
        <dbReference type="Pfam" id="PF00931"/>
    </source>
</evidence>
<feature type="domain" description="NB-ARC" evidence="1">
    <location>
        <begin position="359"/>
        <end position="517"/>
    </location>
</feature>
<dbReference type="InterPro" id="IPR011990">
    <property type="entry name" value="TPR-like_helical_dom_sf"/>
</dbReference>
<dbReference type="OrthoDB" id="1658288at2759"/>
<name>A0A9P8VEC7_9PEZI</name>
<accession>A0A9P8VEC7</accession>
<protein>
    <recommendedName>
        <fullName evidence="1">NB-ARC domain-containing protein</fullName>
    </recommendedName>
</protein>
<dbReference type="GO" id="GO:0003824">
    <property type="term" value="F:catalytic activity"/>
    <property type="evidence" value="ECO:0007669"/>
    <property type="project" value="InterPro"/>
</dbReference>
<dbReference type="InterPro" id="IPR027417">
    <property type="entry name" value="P-loop_NTPase"/>
</dbReference>
<dbReference type="PANTHER" id="PTHR46082:SF6">
    <property type="entry name" value="AAA+ ATPASE DOMAIN-CONTAINING PROTEIN-RELATED"/>
    <property type="match status" value="1"/>
</dbReference>
<dbReference type="InterPro" id="IPR035994">
    <property type="entry name" value="Nucleoside_phosphorylase_sf"/>
</dbReference>
<dbReference type="GO" id="GO:0043531">
    <property type="term" value="F:ADP binding"/>
    <property type="evidence" value="ECO:0007669"/>
    <property type="project" value="InterPro"/>
</dbReference>
<evidence type="ECO:0000313" key="3">
    <source>
        <dbReference type="Proteomes" id="UP000770015"/>
    </source>
</evidence>
<dbReference type="SUPFAM" id="SSF52540">
    <property type="entry name" value="P-loop containing nucleoside triphosphate hydrolases"/>
    <property type="match status" value="1"/>
</dbReference>
<dbReference type="Gene3D" id="1.25.40.10">
    <property type="entry name" value="Tetratricopeptide repeat domain"/>
    <property type="match status" value="1"/>
</dbReference>
<comment type="caution">
    <text evidence="2">The sequence shown here is derived from an EMBL/GenBank/DDBJ whole genome shotgun (WGS) entry which is preliminary data.</text>
</comment>
<keyword evidence="3" id="KW-1185">Reference proteome</keyword>
<dbReference type="Pfam" id="PF13374">
    <property type="entry name" value="TPR_10"/>
    <property type="match status" value="1"/>
</dbReference>
<dbReference type="Gene3D" id="3.40.50.300">
    <property type="entry name" value="P-loop containing nucleotide triphosphate hydrolases"/>
    <property type="match status" value="1"/>
</dbReference>
<dbReference type="InterPro" id="IPR002182">
    <property type="entry name" value="NB-ARC"/>
</dbReference>
<reference evidence="2" key="1">
    <citation type="journal article" date="2021" name="Nat. Commun.">
        <title>Genetic determinants of endophytism in the Arabidopsis root mycobiome.</title>
        <authorList>
            <person name="Mesny F."/>
            <person name="Miyauchi S."/>
            <person name="Thiergart T."/>
            <person name="Pickel B."/>
            <person name="Atanasova L."/>
            <person name="Karlsson M."/>
            <person name="Huettel B."/>
            <person name="Barry K.W."/>
            <person name="Haridas S."/>
            <person name="Chen C."/>
            <person name="Bauer D."/>
            <person name="Andreopoulos W."/>
            <person name="Pangilinan J."/>
            <person name="LaButti K."/>
            <person name="Riley R."/>
            <person name="Lipzen A."/>
            <person name="Clum A."/>
            <person name="Drula E."/>
            <person name="Henrissat B."/>
            <person name="Kohler A."/>
            <person name="Grigoriev I.V."/>
            <person name="Martin F.M."/>
            <person name="Hacquard S."/>
        </authorList>
    </citation>
    <scope>NUCLEOTIDE SEQUENCE</scope>
    <source>
        <strain evidence="2">MPI-SDFR-AT-0117</strain>
    </source>
</reference>
<dbReference type="Proteomes" id="UP000770015">
    <property type="component" value="Unassembled WGS sequence"/>
</dbReference>
<proteinExistence type="predicted"/>
<dbReference type="Gene3D" id="3.40.50.1580">
    <property type="entry name" value="Nucleoside phosphorylase domain"/>
    <property type="match status" value="1"/>
</dbReference>
<dbReference type="GO" id="GO:0009116">
    <property type="term" value="P:nucleoside metabolic process"/>
    <property type="evidence" value="ECO:0007669"/>
    <property type="project" value="InterPro"/>
</dbReference>
<dbReference type="EMBL" id="JAGSXJ010000010">
    <property type="protein sequence ID" value="KAH6687865.1"/>
    <property type="molecule type" value="Genomic_DNA"/>
</dbReference>
<sequence length="871" mass="97913">MSSDKAESAGPPASRHEFGVAIICALPKEADAVLALFDYHWDDEERRYGKEPGDRNAYSTGAIGRHNIVLLHMDASAAASCRSSFPNVKLALLVGVCGVVPIADGKDPIFLGDVVYDFGRRLPERFRRKATVLDSLGRPNAEIRGLLAKLSGIAHRRRFTEKMTKHLGDLQKHSDLDALYPAASQDVLFKPKYRHISDGKTCDECRCNRTQVLRRRRTTDVPHPSVHFGLFASGDTVMKSGEGRDSIAKEENIVAFEMEGAGLWEAFPCAVIIKSACDYADSHKTKGWQRYAAATAAASAKAFLDYWEGSVPSASGMLGRFYHRFLAWPLLTSVVSGRHLNLPFEKNKKFVERAGILTSLTRTLFELEDSRRFAVFGLGGVGKTQLALQLAYWVDEHKPEWSVFWLPAWSLPGFVQACAEIITDLGIEGSDKEDPKELFRRYLESGRSGNWLLIIDNADDMELVSHLKGFYRQFPRNPCGRVLFTTRFADVANKVADEDVLELGEMTEAEGQDFLKKLLPTIPEDCQSAATLLSELTYLPLAISQAAAYIKRNKITIDKYLMLLRKTQQEVIGLFSREFHDPHRYESTRNAVTQTWLVSFEQIRRDDPYAADLLSFISQIEPRSIPQSMLPLPETESEENLLQAVGTLQGYAFLHQRENTETFDMHRLVHLATQAWIAIEETAEQVRANAVAYLRTVFQTDDWEHREKWRQYMPHVLRILLTDDTAPDWGEDECQLGFWAGRCLEVEGRIPQSVDLLQRVVATETRILAEDHQFRLASQHVLAGAYQANGQVQEAVGLLEILAEDHPSRLASQHALAIAYKANGQVQEAVDLLEHVVDIRSRILAEDHPSRLASQHALAGASKRRPIYSST</sequence>
<dbReference type="AlphaFoldDB" id="A0A9P8VEC7"/>
<dbReference type="SUPFAM" id="SSF53167">
    <property type="entry name" value="Purine and uridine phosphorylases"/>
    <property type="match status" value="1"/>
</dbReference>
<gene>
    <name evidence="2" type="ORF">F5X68DRAFT_268581</name>
</gene>
<dbReference type="PANTHER" id="PTHR46082">
    <property type="entry name" value="ATP/GTP-BINDING PROTEIN-RELATED"/>
    <property type="match status" value="1"/>
</dbReference>
<dbReference type="InterPro" id="IPR053137">
    <property type="entry name" value="NLR-like"/>
</dbReference>
<dbReference type="SUPFAM" id="SSF48452">
    <property type="entry name" value="TPR-like"/>
    <property type="match status" value="1"/>
</dbReference>
<evidence type="ECO:0000313" key="2">
    <source>
        <dbReference type="EMBL" id="KAH6687865.1"/>
    </source>
</evidence>